<gene>
    <name evidence="1" type="ORF">M0813_28909</name>
</gene>
<organism evidence="1 2">
    <name type="scientific">Anaeramoeba flamelloides</name>
    <dbReference type="NCBI Taxonomy" id="1746091"/>
    <lineage>
        <taxon>Eukaryota</taxon>
        <taxon>Metamonada</taxon>
        <taxon>Anaeramoebidae</taxon>
        <taxon>Anaeramoeba</taxon>
    </lineage>
</organism>
<accession>A0ABQ8XSJ1</accession>
<dbReference type="EMBL" id="JAOAOG010000266">
    <property type="protein sequence ID" value="KAJ6234932.1"/>
    <property type="molecule type" value="Genomic_DNA"/>
</dbReference>
<sequence length="81" mass="9574">MLNEVDLKIKDEIEKIACDYLTTKPINYGPLQTLLKGAYREILFEMKFQTFGKIKNVQLLKFMVIKCHKQLIEVRTKQDPE</sequence>
<dbReference type="Proteomes" id="UP001150062">
    <property type="component" value="Unassembled WGS sequence"/>
</dbReference>
<comment type="caution">
    <text evidence="1">The sequence shown here is derived from an EMBL/GenBank/DDBJ whole genome shotgun (WGS) entry which is preliminary data.</text>
</comment>
<proteinExistence type="predicted"/>
<name>A0ABQ8XSJ1_9EUKA</name>
<protein>
    <submittedName>
        <fullName evidence="1">Uncharacterized protein</fullName>
    </submittedName>
</protein>
<keyword evidence="2" id="KW-1185">Reference proteome</keyword>
<evidence type="ECO:0000313" key="2">
    <source>
        <dbReference type="Proteomes" id="UP001150062"/>
    </source>
</evidence>
<reference evidence="1" key="1">
    <citation type="submission" date="2022-08" db="EMBL/GenBank/DDBJ databases">
        <title>Novel sulfate-reducing endosymbionts in the free-living metamonad Anaeramoeba.</title>
        <authorList>
            <person name="Jerlstrom-Hultqvist J."/>
            <person name="Cepicka I."/>
            <person name="Gallot-Lavallee L."/>
            <person name="Salas-Leiva D."/>
            <person name="Curtis B.A."/>
            <person name="Zahonova K."/>
            <person name="Pipaliya S."/>
            <person name="Dacks J."/>
            <person name="Roger A.J."/>
        </authorList>
    </citation>
    <scope>NUCLEOTIDE SEQUENCE</scope>
    <source>
        <strain evidence="1">Schooner1</strain>
    </source>
</reference>
<evidence type="ECO:0000313" key="1">
    <source>
        <dbReference type="EMBL" id="KAJ6234932.1"/>
    </source>
</evidence>